<evidence type="ECO:0000313" key="5">
    <source>
        <dbReference type="EMBL" id="KAJ7363335.1"/>
    </source>
</evidence>
<dbReference type="PROSITE" id="PS50837">
    <property type="entry name" value="NACHT"/>
    <property type="match status" value="1"/>
</dbReference>
<dbReference type="PROSITE" id="PS00678">
    <property type="entry name" value="WD_REPEATS_1"/>
    <property type="match status" value="1"/>
</dbReference>
<gene>
    <name evidence="5" type="ORF">OS493_011623</name>
</gene>
<keyword evidence="2" id="KW-0677">Repeat</keyword>
<dbReference type="InterPro" id="IPR001680">
    <property type="entry name" value="WD40_rpt"/>
</dbReference>
<dbReference type="InterPro" id="IPR007111">
    <property type="entry name" value="NACHT_NTPase"/>
</dbReference>
<dbReference type="PROSITE" id="PS50082">
    <property type="entry name" value="WD_REPEATS_2"/>
    <property type="match status" value="1"/>
</dbReference>
<dbReference type="SUPFAM" id="SSF52540">
    <property type="entry name" value="P-loop containing nucleoside triphosphate hydrolases"/>
    <property type="match status" value="1"/>
</dbReference>
<feature type="repeat" description="WD" evidence="3">
    <location>
        <begin position="1237"/>
        <end position="1278"/>
    </location>
</feature>
<dbReference type="EMBL" id="MU827306">
    <property type="protein sequence ID" value="KAJ7363335.1"/>
    <property type="molecule type" value="Genomic_DNA"/>
</dbReference>
<dbReference type="PANTHER" id="PTHR19871">
    <property type="entry name" value="BETA TRANSDUCIN-RELATED PROTEIN"/>
    <property type="match status" value="1"/>
</dbReference>
<accession>A0A9W9YQU6</accession>
<dbReference type="SMART" id="SM00320">
    <property type="entry name" value="WD40"/>
    <property type="match status" value="4"/>
</dbReference>
<dbReference type="Proteomes" id="UP001163046">
    <property type="component" value="Unassembled WGS sequence"/>
</dbReference>
<dbReference type="InterPro" id="IPR027417">
    <property type="entry name" value="P-loop_NTPase"/>
</dbReference>
<dbReference type="Gene3D" id="1.25.40.370">
    <property type="match status" value="1"/>
</dbReference>
<evidence type="ECO:0000259" key="4">
    <source>
        <dbReference type="PROSITE" id="PS50837"/>
    </source>
</evidence>
<dbReference type="Pfam" id="PF05729">
    <property type="entry name" value="NACHT"/>
    <property type="match status" value="1"/>
</dbReference>
<name>A0A9W9YQU6_9CNID</name>
<dbReference type="SUPFAM" id="SSF50998">
    <property type="entry name" value="Quinoprotein alcohol dehydrogenase-like"/>
    <property type="match status" value="1"/>
</dbReference>
<keyword evidence="6" id="KW-1185">Reference proteome</keyword>
<evidence type="ECO:0000256" key="3">
    <source>
        <dbReference type="PROSITE-ProRule" id="PRU00221"/>
    </source>
</evidence>
<evidence type="ECO:0000256" key="2">
    <source>
        <dbReference type="ARBA" id="ARBA00022737"/>
    </source>
</evidence>
<comment type="caution">
    <text evidence="5">The sequence shown here is derived from an EMBL/GenBank/DDBJ whole genome shotgun (WGS) entry which is preliminary data.</text>
</comment>
<dbReference type="PANTHER" id="PTHR19871:SF14">
    <property type="entry name" value="DUF4062 DOMAIN-CONTAINING PROTEIN"/>
    <property type="match status" value="1"/>
</dbReference>
<dbReference type="Pfam" id="PF25469">
    <property type="entry name" value="WHD_NWD1"/>
    <property type="match status" value="1"/>
</dbReference>
<dbReference type="InterPro" id="IPR052752">
    <property type="entry name" value="NACHT-WD_repeat"/>
</dbReference>
<organism evidence="5 6">
    <name type="scientific">Desmophyllum pertusum</name>
    <dbReference type="NCBI Taxonomy" id="174260"/>
    <lineage>
        <taxon>Eukaryota</taxon>
        <taxon>Metazoa</taxon>
        <taxon>Cnidaria</taxon>
        <taxon>Anthozoa</taxon>
        <taxon>Hexacorallia</taxon>
        <taxon>Scleractinia</taxon>
        <taxon>Caryophylliina</taxon>
        <taxon>Caryophylliidae</taxon>
        <taxon>Desmophyllum</taxon>
    </lineage>
</organism>
<dbReference type="OrthoDB" id="2325716at2759"/>
<evidence type="ECO:0000256" key="1">
    <source>
        <dbReference type="ARBA" id="ARBA00022574"/>
    </source>
</evidence>
<dbReference type="InterPro" id="IPR011047">
    <property type="entry name" value="Quinoprotein_ADH-like_sf"/>
</dbReference>
<reference evidence="5" key="1">
    <citation type="submission" date="2023-01" db="EMBL/GenBank/DDBJ databases">
        <title>Genome assembly of the deep-sea coral Lophelia pertusa.</title>
        <authorList>
            <person name="Herrera S."/>
            <person name="Cordes E."/>
        </authorList>
    </citation>
    <scope>NUCLEOTIDE SEQUENCE</scope>
    <source>
        <strain evidence="5">USNM1676648</strain>
        <tissue evidence="5">Polyp</tissue>
    </source>
</reference>
<feature type="domain" description="NACHT" evidence="4">
    <location>
        <begin position="186"/>
        <end position="302"/>
    </location>
</feature>
<sequence>MGYLTVCSCPLSLVTEDEIRRGIITATSPEKHCFWFKRVITDLIQNVHNRNAGRFLDKTYGAEDSAVDESAQRLLNSLRETELPTALPTNNVVQYDVKWTSEGINPDASAEHAQYLETLCTDVYTVLTSMIQEAIKEKEASEKEDSLIEEILQHALFCQRKGLACQGREEFLQSVKKSLLDVRNKRAVILHGESGCGKTSVMAKIAVEVRKWLEDDSVIVVLRFIGTSPESSNIRLLLRSICQQFYKITENDIAEIPEDLMELLEFFPKCLEETCSSRPVVLMLDSLDQLPADEGGRRLDWLPGKIPDDFYLIMSTLPGSEYECLPHLKNIFPDRCFKEIPNIPVNEADVILESWLSSSQRTLITTQKEIVLKAFQECPLPLYLKLSFDQACRWKSYTPGNETTLAFGVKNVVNEFLEQIEHRHGKILVSHALAYITASKNGLTETELEDILSLDDEVLDDVYQYWTPPFRRLPPLLWIRIRSDIGDYLIERGADDSRVIYWYHRQFIEVATDRYLGAQQDVHSKLADYFLGKWSNGSGKPYVDKDGQTVLKDRLVARQPLTFSNEGEKRAIFNLRKLNELPHHLLHAGDLKKLKEETLCNFEFLLAKLRATSLESVLDDFIAALLLYPKDEDLIMLEKTLQLSSVALKADANQLVPQLLGRLTSLRSTDEVNGINPLLQQAYSSSVPCLIPSDKCLTPPGGSLISSMKLPGESVFQCCGFSCDRKTAYVTTTFSEPLHVSSIDHKFVQWKNSSKGNPSRIFRNWNCVRFSALVQEYQYSQTAPVSFVDNEIRLVAITDEGLKVWTIEDGQLVHKINIGKIPTDEECGTIGAAGYLAVFSVHGTKKFAVLNSRTGKKLREVCVFNKKDACFIGELKVTSKDQVVVTSSERNNLRLYDLHTGDLIREVPQFKINKGLLRLQVTNDGTKAVSVADYEILVTNLEDGTVHKTLKSKSFGTLIIHTSFYTNDGKFAISVAHDEVIRIYDLEQAVKENTETVSSASSGNKAVSSVDCISYLSPGTDDRHVIATATVDNCSQLIIWDTFTRTKVRSLKIMTQNLPPTTIRMYGTARAVGYIHDQEFLHFQVFDLKEGKVERYLQGKASKRTEAFGFIDETHIIAFSRGRRNLKVWNISDGKLVKQYKFGQKHRFEDMLISINGRSVVCSQVSLFVEHDDETLPLILLNTQTGDQKLLEVDSTQLLLWNGSVADNGSYLVCRTKDFNALLWDLTNGSLMHRLVADEDNPQVISTAISTASSIVLTGQSDGGISVWDIVSGHVRYTFECETVDSLFVTQNGPISILETIVTKTAT</sequence>
<dbReference type="InterPro" id="IPR015943">
    <property type="entry name" value="WD40/YVTN_repeat-like_dom_sf"/>
</dbReference>
<dbReference type="SMART" id="SM00382">
    <property type="entry name" value="AAA"/>
    <property type="match status" value="1"/>
</dbReference>
<dbReference type="Gene3D" id="2.130.10.10">
    <property type="entry name" value="YVTN repeat-like/Quinoprotein amine dehydrogenase"/>
    <property type="match status" value="2"/>
</dbReference>
<evidence type="ECO:0000313" key="6">
    <source>
        <dbReference type="Proteomes" id="UP001163046"/>
    </source>
</evidence>
<protein>
    <recommendedName>
        <fullName evidence="4">NACHT domain-containing protein</fullName>
    </recommendedName>
</protein>
<keyword evidence="1 3" id="KW-0853">WD repeat</keyword>
<dbReference type="InterPro" id="IPR057588">
    <property type="entry name" value="NWD1/2-like_WH"/>
</dbReference>
<dbReference type="Gene3D" id="3.40.50.300">
    <property type="entry name" value="P-loop containing nucleotide triphosphate hydrolases"/>
    <property type="match status" value="1"/>
</dbReference>
<proteinExistence type="predicted"/>
<dbReference type="InterPro" id="IPR003593">
    <property type="entry name" value="AAA+_ATPase"/>
</dbReference>
<dbReference type="InterPro" id="IPR019775">
    <property type="entry name" value="WD40_repeat_CS"/>
</dbReference>